<name>A0ABQ6N851_9STRA</name>
<reference evidence="2 3" key="1">
    <citation type="journal article" date="2023" name="Commun. Biol.">
        <title>Genome analysis of Parmales, the sister group of diatoms, reveals the evolutionary specialization of diatoms from phago-mixotrophs to photoautotrophs.</title>
        <authorList>
            <person name="Ban H."/>
            <person name="Sato S."/>
            <person name="Yoshikawa S."/>
            <person name="Yamada K."/>
            <person name="Nakamura Y."/>
            <person name="Ichinomiya M."/>
            <person name="Sato N."/>
            <person name="Blanc-Mathieu R."/>
            <person name="Endo H."/>
            <person name="Kuwata A."/>
            <person name="Ogata H."/>
        </authorList>
    </citation>
    <scope>NUCLEOTIDE SEQUENCE [LARGE SCALE GENOMIC DNA]</scope>
</reference>
<evidence type="ECO:0000313" key="2">
    <source>
        <dbReference type="EMBL" id="GMI43616.1"/>
    </source>
</evidence>
<comment type="caution">
    <text evidence="2">The sequence shown here is derived from an EMBL/GenBank/DDBJ whole genome shotgun (WGS) entry which is preliminary data.</text>
</comment>
<feature type="compositionally biased region" description="Basic and acidic residues" evidence="1">
    <location>
        <begin position="157"/>
        <end position="169"/>
    </location>
</feature>
<dbReference type="EMBL" id="BRYB01002354">
    <property type="protein sequence ID" value="GMI43616.1"/>
    <property type="molecule type" value="Genomic_DNA"/>
</dbReference>
<gene>
    <name evidence="2" type="ORF">TeGR_g12664</name>
</gene>
<feature type="region of interest" description="Disordered" evidence="1">
    <location>
        <begin position="127"/>
        <end position="169"/>
    </location>
</feature>
<proteinExistence type="predicted"/>
<accession>A0ABQ6N851</accession>
<evidence type="ECO:0008006" key="4">
    <source>
        <dbReference type="Google" id="ProtNLM"/>
    </source>
</evidence>
<keyword evidence="3" id="KW-1185">Reference proteome</keyword>
<sequence length="210" mass="22744">MAPSFKKENWAALCPTAPGTNCKKCEQGLASNTVSLQRTGEENKKKVVYWHPRCVGPFVASGILGGEGLRALRGAPALNPVQLASVQADLDGVVAETERLKAEMMFAPKPDPAAAAAANILASPPAAKKPRLGFSPLPSHSAGERRLATRPAPPSPSHERRKEEAENERHLLMRRGDVLKQEERLKILEMITAGTIDKDHFIVKSAFQVE</sequence>
<organism evidence="2 3">
    <name type="scientific">Tetraparma gracilis</name>
    <dbReference type="NCBI Taxonomy" id="2962635"/>
    <lineage>
        <taxon>Eukaryota</taxon>
        <taxon>Sar</taxon>
        <taxon>Stramenopiles</taxon>
        <taxon>Ochrophyta</taxon>
        <taxon>Bolidophyceae</taxon>
        <taxon>Parmales</taxon>
        <taxon>Triparmaceae</taxon>
        <taxon>Tetraparma</taxon>
    </lineage>
</organism>
<evidence type="ECO:0000256" key="1">
    <source>
        <dbReference type="SAM" id="MobiDB-lite"/>
    </source>
</evidence>
<evidence type="ECO:0000313" key="3">
    <source>
        <dbReference type="Proteomes" id="UP001165060"/>
    </source>
</evidence>
<dbReference type="Proteomes" id="UP001165060">
    <property type="component" value="Unassembled WGS sequence"/>
</dbReference>
<protein>
    <recommendedName>
        <fullName evidence="4">PARP-type domain-containing protein</fullName>
    </recommendedName>
</protein>